<reference evidence="1" key="1">
    <citation type="submission" date="2021-06" db="EMBL/GenBank/DDBJ databases">
        <authorList>
            <person name="Kallberg Y."/>
            <person name="Tangrot J."/>
            <person name="Rosling A."/>
        </authorList>
    </citation>
    <scope>NUCLEOTIDE SEQUENCE</scope>
    <source>
        <strain evidence="1">IA702</strain>
    </source>
</reference>
<dbReference type="CDD" id="cd20557">
    <property type="entry name" value="CYCLIN_ScPCL1-like"/>
    <property type="match status" value="1"/>
</dbReference>
<accession>A0A9N9CFP8</accession>
<dbReference type="AlphaFoldDB" id="A0A9N9CFP8"/>
<dbReference type="OrthoDB" id="244495at2759"/>
<gene>
    <name evidence="1" type="ORF">POCULU_LOCUS7503</name>
</gene>
<keyword evidence="2" id="KW-1185">Reference proteome</keyword>
<dbReference type="GO" id="GO:0000307">
    <property type="term" value="C:cyclin-dependent protein kinase holoenzyme complex"/>
    <property type="evidence" value="ECO:0007669"/>
    <property type="project" value="TreeGrafter"/>
</dbReference>
<dbReference type="Gene3D" id="1.10.472.10">
    <property type="entry name" value="Cyclin-like"/>
    <property type="match status" value="1"/>
</dbReference>
<protein>
    <submittedName>
        <fullName evidence="1">6301_t:CDS:1</fullName>
    </submittedName>
</protein>
<organism evidence="1 2">
    <name type="scientific">Paraglomus occultum</name>
    <dbReference type="NCBI Taxonomy" id="144539"/>
    <lineage>
        <taxon>Eukaryota</taxon>
        <taxon>Fungi</taxon>
        <taxon>Fungi incertae sedis</taxon>
        <taxon>Mucoromycota</taxon>
        <taxon>Glomeromycotina</taxon>
        <taxon>Glomeromycetes</taxon>
        <taxon>Paraglomerales</taxon>
        <taxon>Paraglomeraceae</taxon>
        <taxon>Paraglomus</taxon>
    </lineage>
</organism>
<evidence type="ECO:0000313" key="1">
    <source>
        <dbReference type="EMBL" id="CAG8601799.1"/>
    </source>
</evidence>
<dbReference type="GO" id="GO:0016538">
    <property type="term" value="F:cyclin-dependent protein serine/threonine kinase regulator activity"/>
    <property type="evidence" value="ECO:0007669"/>
    <property type="project" value="TreeGrafter"/>
</dbReference>
<dbReference type="GO" id="GO:0005634">
    <property type="term" value="C:nucleus"/>
    <property type="evidence" value="ECO:0007669"/>
    <property type="project" value="TreeGrafter"/>
</dbReference>
<proteinExistence type="predicted"/>
<name>A0A9N9CFP8_9GLOM</name>
<dbReference type="GO" id="GO:0019901">
    <property type="term" value="F:protein kinase binding"/>
    <property type="evidence" value="ECO:0007669"/>
    <property type="project" value="InterPro"/>
</dbReference>
<dbReference type="Pfam" id="PF08613">
    <property type="entry name" value="Cyclin"/>
    <property type="match status" value="1"/>
</dbReference>
<sequence>MTAGQTNGNKPTRLNGLLYEMAAHILHQLYTCHRHDGLPAMRWPEHLPFLASDELVQAINQLFHMVQLEEHAIYIALFFARMLAQMNALTKADFGSVTRFITIAVIFAQKYLDDYMWENKAWALLMGIPKDELNKLELKIVLDKEFKLYIRVQEYEHWLKQLRHYVPLLHAYKGLSECGPPSPTETSRIFSTLECRFTASTKSNKMMCVGSESTIAQSQNSNVCITVVRPYATISSFKLLRDDVEKKKKEQVYVVSTERRCIPMAISDDLRRIWDVTY</sequence>
<evidence type="ECO:0000313" key="2">
    <source>
        <dbReference type="Proteomes" id="UP000789572"/>
    </source>
</evidence>
<comment type="caution">
    <text evidence="1">The sequence shown here is derived from an EMBL/GenBank/DDBJ whole genome shotgun (WGS) entry which is preliminary data.</text>
</comment>
<dbReference type="PANTHER" id="PTHR15615:SF27">
    <property type="entry name" value="PHO85 CYCLIN CLG1"/>
    <property type="match status" value="1"/>
</dbReference>
<dbReference type="PANTHER" id="PTHR15615">
    <property type="match status" value="1"/>
</dbReference>
<dbReference type="EMBL" id="CAJVPJ010001727">
    <property type="protein sequence ID" value="CAG8601799.1"/>
    <property type="molecule type" value="Genomic_DNA"/>
</dbReference>
<dbReference type="Proteomes" id="UP000789572">
    <property type="component" value="Unassembled WGS sequence"/>
</dbReference>
<dbReference type="InterPro" id="IPR013922">
    <property type="entry name" value="Cyclin_PHO80-like"/>
</dbReference>